<dbReference type="Gene3D" id="3.30.2310.20">
    <property type="entry name" value="RelE-like"/>
    <property type="match status" value="1"/>
</dbReference>
<evidence type="ECO:0000313" key="2">
    <source>
        <dbReference type="EMBL" id="REA56367.1"/>
    </source>
</evidence>
<sequence length="99" mass="11850">MALDVIWSPRSLNNLEEVIQYLRKNWSHQVVKDFIIRMDRVVQLISEHPQLFRQVSINNAVREAVITKHNLLLYRITQSRILIIAVFDTRQHPKKKKYS</sequence>
<evidence type="ECO:0008006" key="4">
    <source>
        <dbReference type="Google" id="ProtNLM"/>
    </source>
</evidence>
<keyword evidence="1" id="KW-1277">Toxin-antitoxin system</keyword>
<proteinExistence type="predicted"/>
<evidence type="ECO:0000256" key="1">
    <source>
        <dbReference type="ARBA" id="ARBA00022649"/>
    </source>
</evidence>
<dbReference type="OrthoDB" id="963196at2"/>
<comment type="caution">
    <text evidence="2">The sequence shown here is derived from an EMBL/GenBank/DDBJ whole genome shotgun (WGS) entry which is preliminary data.</text>
</comment>
<dbReference type="Proteomes" id="UP000256373">
    <property type="component" value="Unassembled WGS sequence"/>
</dbReference>
<keyword evidence="3" id="KW-1185">Reference proteome</keyword>
<evidence type="ECO:0000313" key="3">
    <source>
        <dbReference type="Proteomes" id="UP000256373"/>
    </source>
</evidence>
<dbReference type="InterPro" id="IPR035093">
    <property type="entry name" value="RelE/ParE_toxin_dom_sf"/>
</dbReference>
<dbReference type="AlphaFoldDB" id="A0A3D8Y414"/>
<protein>
    <recommendedName>
        <fullName evidence="4">Type II toxin-antitoxin system RelE/ParE family toxin</fullName>
    </recommendedName>
</protein>
<dbReference type="RefSeq" id="WP_115834101.1">
    <property type="nucleotide sequence ID" value="NZ_QNUL01000040.1"/>
</dbReference>
<dbReference type="Pfam" id="PF05016">
    <property type="entry name" value="ParE_toxin"/>
    <property type="match status" value="1"/>
</dbReference>
<dbReference type="EMBL" id="QNUL01000040">
    <property type="protein sequence ID" value="REA56367.1"/>
    <property type="molecule type" value="Genomic_DNA"/>
</dbReference>
<organism evidence="2 3">
    <name type="scientific">Dyadobacter luteus</name>
    <dbReference type="NCBI Taxonomy" id="2259619"/>
    <lineage>
        <taxon>Bacteria</taxon>
        <taxon>Pseudomonadati</taxon>
        <taxon>Bacteroidota</taxon>
        <taxon>Cytophagia</taxon>
        <taxon>Cytophagales</taxon>
        <taxon>Spirosomataceae</taxon>
        <taxon>Dyadobacter</taxon>
    </lineage>
</organism>
<dbReference type="InterPro" id="IPR007712">
    <property type="entry name" value="RelE/ParE_toxin"/>
</dbReference>
<reference evidence="2 3" key="1">
    <citation type="submission" date="2018-07" db="EMBL/GenBank/DDBJ databases">
        <title>Dyadobacter roseus sp. nov., isolated from rose rhizosphere soil.</title>
        <authorList>
            <person name="Chen L."/>
        </authorList>
    </citation>
    <scope>NUCLEOTIDE SEQUENCE [LARGE SCALE GENOMIC DNA]</scope>
    <source>
        <strain evidence="2 3">RS19</strain>
    </source>
</reference>
<accession>A0A3D8Y414</accession>
<gene>
    <name evidence="2" type="ORF">DSL64_27110</name>
</gene>
<name>A0A3D8Y414_9BACT</name>